<feature type="compositionally biased region" description="Low complexity" evidence="1">
    <location>
        <begin position="32"/>
        <end position="46"/>
    </location>
</feature>
<reference evidence="2" key="1">
    <citation type="submission" date="2021-02" db="EMBL/GenBank/DDBJ databases">
        <authorList>
            <person name="Nowell W R."/>
        </authorList>
    </citation>
    <scope>NUCLEOTIDE SEQUENCE</scope>
</reference>
<feature type="compositionally biased region" description="Polar residues" evidence="1">
    <location>
        <begin position="54"/>
        <end position="73"/>
    </location>
</feature>
<dbReference type="Proteomes" id="UP000663854">
    <property type="component" value="Unassembled WGS sequence"/>
</dbReference>
<evidence type="ECO:0000313" key="4">
    <source>
        <dbReference type="EMBL" id="CAF1365517.1"/>
    </source>
</evidence>
<accession>A0A814RNL3</accession>
<feature type="region of interest" description="Disordered" evidence="1">
    <location>
        <begin position="1"/>
        <end position="73"/>
    </location>
</feature>
<dbReference type="EMBL" id="CAJOBD010001946">
    <property type="protein sequence ID" value="CAF3843242.1"/>
    <property type="molecule type" value="Genomic_DNA"/>
</dbReference>
<dbReference type="EMBL" id="CAJNOH010000849">
    <property type="protein sequence ID" value="CAF1136110.1"/>
    <property type="molecule type" value="Genomic_DNA"/>
</dbReference>
<sequence length="73" mass="7731">MSVALPGDRNKESVDNITGAPDIAAQQKLEHQAATQSSSSSQQHVEGGSGQQHLSESSKTFSQQVNDNKTGQH</sequence>
<comment type="caution">
    <text evidence="2">The sequence shown here is derived from an EMBL/GenBank/DDBJ whole genome shotgun (WGS) entry which is preliminary data.</text>
</comment>
<evidence type="ECO:0000256" key="1">
    <source>
        <dbReference type="SAM" id="MobiDB-lite"/>
    </source>
</evidence>
<dbReference type="EMBL" id="CAJNOT010001463">
    <property type="protein sequence ID" value="CAF1203326.1"/>
    <property type="molecule type" value="Genomic_DNA"/>
</dbReference>
<dbReference type="AlphaFoldDB" id="A0A814RNL3"/>
<dbReference type="EMBL" id="CAJNOL010001470">
    <property type="protein sequence ID" value="CAF1365517.1"/>
    <property type="molecule type" value="Genomic_DNA"/>
</dbReference>
<name>A0A814RNL3_9BILA</name>
<evidence type="ECO:0000313" key="3">
    <source>
        <dbReference type="EMBL" id="CAF1203326.1"/>
    </source>
</evidence>
<evidence type="ECO:0000313" key="7">
    <source>
        <dbReference type="Proteomes" id="UP000663870"/>
    </source>
</evidence>
<evidence type="ECO:0000313" key="2">
    <source>
        <dbReference type="EMBL" id="CAF1136110.1"/>
    </source>
</evidence>
<dbReference type="Proteomes" id="UP000663864">
    <property type="component" value="Unassembled WGS sequence"/>
</dbReference>
<proteinExistence type="predicted"/>
<gene>
    <name evidence="5" type="ORF">JBS370_LOCUS17786</name>
    <name evidence="4" type="ORF">JXQ802_LOCUS32863</name>
    <name evidence="2" type="ORF">PYM288_LOCUS21467</name>
    <name evidence="3" type="ORF">ZHD862_LOCUS22969</name>
</gene>
<dbReference type="Proteomes" id="UP000663836">
    <property type="component" value="Unassembled WGS sequence"/>
</dbReference>
<keyword evidence="7" id="KW-1185">Reference proteome</keyword>
<organism evidence="2 6">
    <name type="scientific">Rotaria sordida</name>
    <dbReference type="NCBI Taxonomy" id="392033"/>
    <lineage>
        <taxon>Eukaryota</taxon>
        <taxon>Metazoa</taxon>
        <taxon>Spiralia</taxon>
        <taxon>Gnathifera</taxon>
        <taxon>Rotifera</taxon>
        <taxon>Eurotatoria</taxon>
        <taxon>Bdelloidea</taxon>
        <taxon>Philodinida</taxon>
        <taxon>Philodinidae</taxon>
        <taxon>Rotaria</taxon>
    </lineage>
</organism>
<dbReference type="Proteomes" id="UP000663870">
    <property type="component" value="Unassembled WGS sequence"/>
</dbReference>
<evidence type="ECO:0000313" key="5">
    <source>
        <dbReference type="EMBL" id="CAF3843242.1"/>
    </source>
</evidence>
<evidence type="ECO:0000313" key="6">
    <source>
        <dbReference type="Proteomes" id="UP000663854"/>
    </source>
</evidence>
<protein>
    <submittedName>
        <fullName evidence="2">Uncharacterized protein</fullName>
    </submittedName>
</protein>